<dbReference type="InterPro" id="IPR053521">
    <property type="entry name" value="McjB-like"/>
</dbReference>
<comment type="caution">
    <text evidence="3">The sequence shown here is derived from an EMBL/GenBank/DDBJ whole genome shotgun (WGS) entry which is preliminary data.</text>
</comment>
<evidence type="ECO:0000313" key="3">
    <source>
        <dbReference type="EMBL" id="GLF97799.1"/>
    </source>
</evidence>
<reference evidence="3 4" key="1">
    <citation type="submission" date="2022-10" db="EMBL/GenBank/DDBJ databases">
        <title>Draft genome sequence of Streptomyces sp. YSPA8.</title>
        <authorList>
            <person name="Moriuchi R."/>
            <person name="Dohra H."/>
            <person name="Yamamura H."/>
            <person name="Kodani S."/>
        </authorList>
    </citation>
    <scope>NUCLEOTIDE SEQUENCE [LARGE SCALE GENOMIC DNA]</scope>
    <source>
        <strain evidence="3 4">YSPA8</strain>
    </source>
</reference>
<dbReference type="InterPro" id="IPR032708">
    <property type="entry name" value="McjB_C"/>
</dbReference>
<keyword evidence="1" id="KW-1133">Transmembrane helix</keyword>
<proteinExistence type="predicted"/>
<keyword evidence="1" id="KW-0472">Membrane</keyword>
<dbReference type="Proteomes" id="UP001291653">
    <property type="component" value="Unassembled WGS sequence"/>
</dbReference>
<name>A0ABQ5P5F5_9ACTN</name>
<keyword evidence="4" id="KW-1185">Reference proteome</keyword>
<dbReference type="EMBL" id="BSBI01000012">
    <property type="protein sequence ID" value="GLF97799.1"/>
    <property type="molecule type" value="Genomic_DNA"/>
</dbReference>
<keyword evidence="1" id="KW-0812">Transmembrane</keyword>
<dbReference type="Pfam" id="PF13471">
    <property type="entry name" value="Transglut_core3"/>
    <property type="match status" value="1"/>
</dbReference>
<evidence type="ECO:0000313" key="4">
    <source>
        <dbReference type="Proteomes" id="UP001291653"/>
    </source>
</evidence>
<sequence>MTSTEAYSTMRTGTFPERTAAFAGLALALVLLRLPFRHTVRTVRWARRLGHLRLTPGRAEALVAAVRHTGRLWPGRLACAETSLGSVLAAALLRQELTWCLGARFSPPPTEYHAWAELPGAGPVGEYTEGGWHHHAALRI</sequence>
<protein>
    <submittedName>
        <fullName evidence="3">Lasso peptide biosynthesis B2 protein</fullName>
    </submittedName>
</protein>
<dbReference type="RefSeq" id="WP_323449788.1">
    <property type="nucleotide sequence ID" value="NZ_BSBI01000012.1"/>
</dbReference>
<evidence type="ECO:0000259" key="2">
    <source>
        <dbReference type="Pfam" id="PF13471"/>
    </source>
</evidence>
<evidence type="ECO:0000256" key="1">
    <source>
        <dbReference type="SAM" id="Phobius"/>
    </source>
</evidence>
<organism evidence="3 4">
    <name type="scientific">Streptomyces yaizuensis</name>
    <dbReference type="NCBI Taxonomy" id="2989713"/>
    <lineage>
        <taxon>Bacteria</taxon>
        <taxon>Bacillati</taxon>
        <taxon>Actinomycetota</taxon>
        <taxon>Actinomycetes</taxon>
        <taxon>Kitasatosporales</taxon>
        <taxon>Streptomycetaceae</taxon>
        <taxon>Streptomyces</taxon>
    </lineage>
</organism>
<dbReference type="NCBIfam" id="NF033537">
    <property type="entry name" value="lasso_biosyn_B2"/>
    <property type="match status" value="1"/>
</dbReference>
<feature type="domain" description="Microcin J25-processing protein McjB C-terminal" evidence="2">
    <location>
        <begin position="31"/>
        <end position="122"/>
    </location>
</feature>
<accession>A0ABQ5P5F5</accession>
<feature type="transmembrane region" description="Helical" evidence="1">
    <location>
        <begin position="20"/>
        <end position="36"/>
    </location>
</feature>
<gene>
    <name evidence="3" type="ORF">SYYSPA8_25900</name>
</gene>